<dbReference type="CDD" id="cd24015">
    <property type="entry name" value="ASKHA_NBD_PanK-III"/>
    <property type="match status" value="1"/>
</dbReference>
<feature type="binding site" evidence="16">
    <location>
        <position position="122"/>
    </location>
    <ligand>
        <name>ATP</name>
        <dbReference type="ChEBI" id="CHEBI:30616"/>
    </ligand>
</feature>
<dbReference type="InterPro" id="IPR004619">
    <property type="entry name" value="Type_III_PanK"/>
</dbReference>
<dbReference type="HAMAP" id="MF_01274">
    <property type="entry name" value="Pantothen_kinase_3"/>
    <property type="match status" value="1"/>
</dbReference>
<dbReference type="RefSeq" id="WP_193195043.1">
    <property type="nucleotide sequence ID" value="NZ_JACZFR010000073.1"/>
</dbReference>
<dbReference type="InterPro" id="IPR043129">
    <property type="entry name" value="ATPase_NBD"/>
</dbReference>
<comment type="subcellular location">
    <subcellularLocation>
        <location evidence="3 16">Cytoplasm</location>
    </subcellularLocation>
</comment>
<dbReference type="Gene3D" id="3.30.420.40">
    <property type="match status" value="2"/>
</dbReference>
<keyword evidence="7 16" id="KW-0963">Cytoplasm</keyword>
<keyword evidence="10 16" id="KW-0418">Kinase</keyword>
<evidence type="ECO:0000256" key="8">
    <source>
        <dbReference type="ARBA" id="ARBA00022679"/>
    </source>
</evidence>
<feature type="binding site" evidence="16">
    <location>
        <begin position="6"/>
        <end position="13"/>
    </location>
    <ligand>
        <name>ATP</name>
        <dbReference type="ChEBI" id="CHEBI:30616"/>
    </ligand>
</feature>
<gene>
    <name evidence="16" type="primary">coaX</name>
    <name evidence="17" type="ORF">ACFQBM_14405</name>
</gene>
<proteinExistence type="inferred from homology"/>
<evidence type="ECO:0000313" key="18">
    <source>
        <dbReference type="Proteomes" id="UP001596425"/>
    </source>
</evidence>
<feature type="binding site" evidence="16">
    <location>
        <position position="90"/>
    </location>
    <ligand>
        <name>substrate</name>
    </ligand>
</feature>
<keyword evidence="13 16" id="KW-0173">Coenzyme A biosynthesis</keyword>
<evidence type="ECO:0000313" key="17">
    <source>
        <dbReference type="EMBL" id="MFC6634485.1"/>
    </source>
</evidence>
<feature type="binding site" evidence="16">
    <location>
        <begin position="97"/>
        <end position="100"/>
    </location>
    <ligand>
        <name>substrate</name>
    </ligand>
</feature>
<comment type="catalytic activity">
    <reaction evidence="1 16">
        <text>(R)-pantothenate + ATP = (R)-4'-phosphopantothenate + ADP + H(+)</text>
        <dbReference type="Rhea" id="RHEA:16373"/>
        <dbReference type="ChEBI" id="CHEBI:10986"/>
        <dbReference type="ChEBI" id="CHEBI:15378"/>
        <dbReference type="ChEBI" id="CHEBI:29032"/>
        <dbReference type="ChEBI" id="CHEBI:30616"/>
        <dbReference type="ChEBI" id="CHEBI:456216"/>
        <dbReference type="EC" id="2.7.1.33"/>
    </reaction>
</comment>
<feature type="binding site" evidence="16">
    <location>
        <position position="119"/>
    </location>
    <ligand>
        <name>K(+)</name>
        <dbReference type="ChEBI" id="CHEBI:29103"/>
    </ligand>
</feature>
<evidence type="ECO:0000256" key="4">
    <source>
        <dbReference type="ARBA" id="ARBA00005225"/>
    </source>
</evidence>
<comment type="subunit">
    <text evidence="5 16">Homodimer.</text>
</comment>
<evidence type="ECO:0000256" key="15">
    <source>
        <dbReference type="ARBA" id="ARBA00040883"/>
    </source>
</evidence>
<evidence type="ECO:0000256" key="14">
    <source>
        <dbReference type="ARBA" id="ARBA00038036"/>
    </source>
</evidence>
<comment type="cofactor">
    <cofactor evidence="2">
        <name>K(+)</name>
        <dbReference type="ChEBI" id="CHEBI:29103"/>
    </cofactor>
</comment>
<dbReference type="SUPFAM" id="SSF53067">
    <property type="entry name" value="Actin-like ATPase domain"/>
    <property type="match status" value="2"/>
</dbReference>
<dbReference type="GO" id="GO:0004594">
    <property type="term" value="F:pantothenate kinase activity"/>
    <property type="evidence" value="ECO:0007669"/>
    <property type="project" value="UniProtKB-EC"/>
</dbReference>
<dbReference type="Proteomes" id="UP001596425">
    <property type="component" value="Unassembled WGS sequence"/>
</dbReference>
<dbReference type="PANTHER" id="PTHR34265:SF1">
    <property type="entry name" value="TYPE III PANTOTHENATE KINASE"/>
    <property type="match status" value="1"/>
</dbReference>
<keyword evidence="11 16" id="KW-0067">ATP-binding</keyword>
<keyword evidence="8 16" id="KW-0808">Transferase</keyword>
<comment type="similarity">
    <text evidence="14 16">Belongs to the type III pantothenate kinase family.</text>
</comment>
<dbReference type="Pfam" id="PF03309">
    <property type="entry name" value="Pan_kinase"/>
    <property type="match status" value="1"/>
</dbReference>
<keyword evidence="9 16" id="KW-0547">Nucleotide-binding</keyword>
<feature type="binding site" evidence="16">
    <location>
        <position position="176"/>
    </location>
    <ligand>
        <name>substrate</name>
    </ligand>
</feature>
<evidence type="ECO:0000256" key="2">
    <source>
        <dbReference type="ARBA" id="ARBA00001958"/>
    </source>
</evidence>
<keyword evidence="18" id="KW-1185">Reference proteome</keyword>
<evidence type="ECO:0000256" key="3">
    <source>
        <dbReference type="ARBA" id="ARBA00004496"/>
    </source>
</evidence>
<evidence type="ECO:0000256" key="6">
    <source>
        <dbReference type="ARBA" id="ARBA00012102"/>
    </source>
</evidence>
<dbReference type="NCBIfam" id="TIGR00671">
    <property type="entry name" value="baf"/>
    <property type="match status" value="1"/>
</dbReference>
<protein>
    <recommendedName>
        <fullName evidence="15 16">Type III pantothenate kinase</fullName>
        <ecNumber evidence="6 16">2.7.1.33</ecNumber>
    </recommendedName>
    <alternativeName>
        <fullName evidence="16">PanK-III</fullName>
    </alternativeName>
    <alternativeName>
        <fullName evidence="16">Pantothenic acid kinase</fullName>
    </alternativeName>
</protein>
<organism evidence="17 18">
    <name type="scientific">Microbulbifer taiwanensis</name>
    <dbReference type="NCBI Taxonomy" id="986746"/>
    <lineage>
        <taxon>Bacteria</taxon>
        <taxon>Pseudomonadati</taxon>
        <taxon>Pseudomonadota</taxon>
        <taxon>Gammaproteobacteria</taxon>
        <taxon>Cellvibrionales</taxon>
        <taxon>Microbulbiferaceae</taxon>
        <taxon>Microbulbifer</taxon>
    </lineage>
</organism>
<evidence type="ECO:0000256" key="13">
    <source>
        <dbReference type="ARBA" id="ARBA00022993"/>
    </source>
</evidence>
<evidence type="ECO:0000256" key="11">
    <source>
        <dbReference type="ARBA" id="ARBA00022840"/>
    </source>
</evidence>
<evidence type="ECO:0000256" key="1">
    <source>
        <dbReference type="ARBA" id="ARBA00001206"/>
    </source>
</evidence>
<keyword evidence="12 16" id="KW-0630">Potassium</keyword>
<dbReference type="EMBL" id="JBHSVR010000001">
    <property type="protein sequence ID" value="MFC6634485.1"/>
    <property type="molecule type" value="Genomic_DNA"/>
</dbReference>
<evidence type="ECO:0000256" key="12">
    <source>
        <dbReference type="ARBA" id="ARBA00022958"/>
    </source>
</evidence>
<dbReference type="EC" id="2.7.1.33" evidence="6 16"/>
<comment type="pathway">
    <text evidence="4 16">Cofactor biosynthesis; coenzyme A biosynthesis; CoA from (R)-pantothenate: step 1/5.</text>
</comment>
<evidence type="ECO:0000256" key="9">
    <source>
        <dbReference type="ARBA" id="ARBA00022741"/>
    </source>
</evidence>
<feature type="active site" description="Proton acceptor" evidence="16">
    <location>
        <position position="99"/>
    </location>
</feature>
<reference evidence="18" key="1">
    <citation type="journal article" date="2019" name="Int. J. Syst. Evol. Microbiol.">
        <title>The Global Catalogue of Microorganisms (GCM) 10K type strain sequencing project: providing services to taxonomists for standard genome sequencing and annotation.</title>
        <authorList>
            <consortium name="The Broad Institute Genomics Platform"/>
            <consortium name="The Broad Institute Genome Sequencing Center for Infectious Disease"/>
            <person name="Wu L."/>
            <person name="Ma J."/>
        </authorList>
    </citation>
    <scope>NUCLEOTIDE SEQUENCE [LARGE SCALE GENOMIC DNA]</scope>
    <source>
        <strain evidence="18">CGMCC 1.13718</strain>
    </source>
</reference>
<dbReference type="PANTHER" id="PTHR34265">
    <property type="entry name" value="TYPE III PANTOTHENATE KINASE"/>
    <property type="match status" value="1"/>
</dbReference>
<evidence type="ECO:0000256" key="16">
    <source>
        <dbReference type="HAMAP-Rule" id="MF_01274"/>
    </source>
</evidence>
<comment type="function">
    <text evidence="16">Catalyzes the phosphorylation of pantothenate (Pan), the first step in CoA biosynthesis.</text>
</comment>
<evidence type="ECO:0000256" key="10">
    <source>
        <dbReference type="ARBA" id="ARBA00022777"/>
    </source>
</evidence>
<keyword evidence="16" id="KW-0479">Metal-binding</keyword>
<name>A0ABW1YR00_9GAMM</name>
<evidence type="ECO:0000256" key="7">
    <source>
        <dbReference type="ARBA" id="ARBA00022490"/>
    </source>
</evidence>
<comment type="cofactor">
    <cofactor evidence="16">
        <name>NH4(+)</name>
        <dbReference type="ChEBI" id="CHEBI:28938"/>
    </cofactor>
    <cofactor evidence="16">
        <name>K(+)</name>
        <dbReference type="ChEBI" id="CHEBI:29103"/>
    </cofactor>
    <text evidence="16">A monovalent cation. Ammonium or potassium.</text>
</comment>
<comment type="caution">
    <text evidence="17">The sequence shown here is derived from an EMBL/GenBank/DDBJ whole genome shotgun (WGS) entry which is preliminary data.</text>
</comment>
<evidence type="ECO:0000256" key="5">
    <source>
        <dbReference type="ARBA" id="ARBA00011738"/>
    </source>
</evidence>
<accession>A0ABW1YR00</accession>
<sequence length="243" mass="25771">MILEIDLGNTRGKWRLLGEDGVRGSLSTADLRDGKLPPEWAALNPQRVRAANVAGAAVGAALADGVREMFALPVEFARVEMQCAGVTCGYRNTARLGVDRWLAVLAAHGRDPRASLIVDCGSAVTLDLLDNDGRHLGGYVAPGIGLMRRALYRDTDAVKVPEALAPGMSLAPGQETEDAVNRGMVLMVLGAIECALDEFRREVGAEPLLWLTGGDGALLSSLCRRPHQLVPELVLDGLASSNP</sequence>